<evidence type="ECO:0000313" key="1">
    <source>
        <dbReference type="EMBL" id="KAF3190734.1"/>
    </source>
</evidence>
<name>A0A7C8U1B7_ORBOL</name>
<sequence>MTIGPKPPAVPKPHVPANQHLTRKLAFDAFDVDHYRTKTGSWTQVDSSGVISTLTDCCKSAVSSIGPTSTTLQERQSTNQETYNVFVGGIERRQMSAGYRDVISDMLASTSQDR</sequence>
<evidence type="ECO:0000313" key="2">
    <source>
        <dbReference type="Proteomes" id="UP000479691"/>
    </source>
</evidence>
<dbReference type="Proteomes" id="UP000479691">
    <property type="component" value="Unassembled WGS sequence"/>
</dbReference>
<gene>
    <name evidence="1" type="ORF">TWF788_008256</name>
</gene>
<comment type="caution">
    <text evidence="1">The sequence shown here is derived from an EMBL/GenBank/DDBJ whole genome shotgun (WGS) entry which is preliminary data.</text>
</comment>
<organism evidence="1 2">
    <name type="scientific">Orbilia oligospora</name>
    <name type="common">Nematode-trapping fungus</name>
    <name type="synonym">Arthrobotrys oligospora</name>
    <dbReference type="NCBI Taxonomy" id="2813651"/>
    <lineage>
        <taxon>Eukaryota</taxon>
        <taxon>Fungi</taxon>
        <taxon>Dikarya</taxon>
        <taxon>Ascomycota</taxon>
        <taxon>Pezizomycotina</taxon>
        <taxon>Orbiliomycetes</taxon>
        <taxon>Orbiliales</taxon>
        <taxon>Orbiliaceae</taxon>
        <taxon>Orbilia</taxon>
    </lineage>
</organism>
<protein>
    <submittedName>
        <fullName evidence="1">Uncharacterized protein</fullName>
    </submittedName>
</protein>
<dbReference type="AlphaFoldDB" id="A0A7C8U1B7"/>
<proteinExistence type="predicted"/>
<dbReference type="EMBL" id="JAABOE010000005">
    <property type="protein sequence ID" value="KAF3190734.1"/>
    <property type="molecule type" value="Genomic_DNA"/>
</dbReference>
<reference evidence="1 2" key="1">
    <citation type="submission" date="2019-06" db="EMBL/GenBank/DDBJ databases">
        <authorList>
            <person name="Palmer J.M."/>
        </authorList>
    </citation>
    <scope>NUCLEOTIDE SEQUENCE [LARGE SCALE GENOMIC DNA]</scope>
    <source>
        <strain evidence="1 2">TWF788</strain>
    </source>
</reference>
<accession>A0A7C8U1B7</accession>